<evidence type="ECO:0000313" key="2">
    <source>
        <dbReference type="Proteomes" id="UP001154282"/>
    </source>
</evidence>
<sequence length="70" mass="7968">MPEESLAQGIEGEVISTYTVILIFDGIKKTYMDYGRIVIIEYALIKMHTFLSYTMGMVRTDRLTLFLLGG</sequence>
<evidence type="ECO:0000313" key="1">
    <source>
        <dbReference type="EMBL" id="CAI0397880.1"/>
    </source>
</evidence>
<protein>
    <submittedName>
        <fullName evidence="1">Uncharacterized protein</fullName>
    </submittedName>
</protein>
<dbReference type="Proteomes" id="UP001154282">
    <property type="component" value="Unassembled WGS sequence"/>
</dbReference>
<comment type="caution">
    <text evidence="1">The sequence shown here is derived from an EMBL/GenBank/DDBJ whole genome shotgun (WGS) entry which is preliminary data.</text>
</comment>
<accession>A0AAV0INC5</accession>
<reference evidence="1" key="1">
    <citation type="submission" date="2022-08" db="EMBL/GenBank/DDBJ databases">
        <authorList>
            <person name="Gutierrez-Valencia J."/>
        </authorList>
    </citation>
    <scope>NUCLEOTIDE SEQUENCE</scope>
</reference>
<proteinExistence type="predicted"/>
<name>A0AAV0INC5_9ROSI</name>
<gene>
    <name evidence="1" type="ORF">LITE_LOCUS9706</name>
</gene>
<organism evidence="1 2">
    <name type="scientific">Linum tenue</name>
    <dbReference type="NCBI Taxonomy" id="586396"/>
    <lineage>
        <taxon>Eukaryota</taxon>
        <taxon>Viridiplantae</taxon>
        <taxon>Streptophyta</taxon>
        <taxon>Embryophyta</taxon>
        <taxon>Tracheophyta</taxon>
        <taxon>Spermatophyta</taxon>
        <taxon>Magnoliopsida</taxon>
        <taxon>eudicotyledons</taxon>
        <taxon>Gunneridae</taxon>
        <taxon>Pentapetalae</taxon>
        <taxon>rosids</taxon>
        <taxon>fabids</taxon>
        <taxon>Malpighiales</taxon>
        <taxon>Linaceae</taxon>
        <taxon>Linum</taxon>
    </lineage>
</organism>
<dbReference type="AlphaFoldDB" id="A0AAV0INC5"/>
<keyword evidence="2" id="KW-1185">Reference proteome</keyword>
<dbReference type="EMBL" id="CAMGYJ010000004">
    <property type="protein sequence ID" value="CAI0397880.1"/>
    <property type="molecule type" value="Genomic_DNA"/>
</dbReference>